<evidence type="ECO:0000313" key="1">
    <source>
        <dbReference type="EMBL" id="KAI3733730.1"/>
    </source>
</evidence>
<gene>
    <name evidence="1" type="ORF">L6452_13184</name>
</gene>
<evidence type="ECO:0000313" key="2">
    <source>
        <dbReference type="Proteomes" id="UP001055879"/>
    </source>
</evidence>
<name>A0ACB9CHS6_ARCLA</name>
<comment type="caution">
    <text evidence="1">The sequence shown here is derived from an EMBL/GenBank/DDBJ whole genome shotgun (WGS) entry which is preliminary data.</text>
</comment>
<organism evidence="1 2">
    <name type="scientific">Arctium lappa</name>
    <name type="common">Greater burdock</name>
    <name type="synonym">Lappa major</name>
    <dbReference type="NCBI Taxonomy" id="4217"/>
    <lineage>
        <taxon>Eukaryota</taxon>
        <taxon>Viridiplantae</taxon>
        <taxon>Streptophyta</taxon>
        <taxon>Embryophyta</taxon>
        <taxon>Tracheophyta</taxon>
        <taxon>Spermatophyta</taxon>
        <taxon>Magnoliopsida</taxon>
        <taxon>eudicotyledons</taxon>
        <taxon>Gunneridae</taxon>
        <taxon>Pentapetalae</taxon>
        <taxon>asterids</taxon>
        <taxon>campanulids</taxon>
        <taxon>Asterales</taxon>
        <taxon>Asteraceae</taxon>
        <taxon>Carduoideae</taxon>
        <taxon>Cardueae</taxon>
        <taxon>Arctiinae</taxon>
        <taxon>Arctium</taxon>
    </lineage>
</organism>
<dbReference type="EMBL" id="CM042050">
    <property type="protein sequence ID" value="KAI3733730.1"/>
    <property type="molecule type" value="Genomic_DNA"/>
</dbReference>
<dbReference type="Proteomes" id="UP001055879">
    <property type="component" value="Linkage Group LG04"/>
</dbReference>
<protein>
    <submittedName>
        <fullName evidence="1">Uncharacterized protein</fullName>
    </submittedName>
</protein>
<reference evidence="2" key="1">
    <citation type="journal article" date="2022" name="Mol. Ecol. Resour.">
        <title>The genomes of chicory, endive, great burdock and yacon provide insights into Asteraceae palaeo-polyploidization history and plant inulin production.</title>
        <authorList>
            <person name="Fan W."/>
            <person name="Wang S."/>
            <person name="Wang H."/>
            <person name="Wang A."/>
            <person name="Jiang F."/>
            <person name="Liu H."/>
            <person name="Zhao H."/>
            <person name="Xu D."/>
            <person name="Zhang Y."/>
        </authorList>
    </citation>
    <scope>NUCLEOTIDE SEQUENCE [LARGE SCALE GENOMIC DNA]</scope>
    <source>
        <strain evidence="2">cv. Niubang</strain>
    </source>
</reference>
<proteinExistence type="predicted"/>
<reference evidence="1 2" key="2">
    <citation type="journal article" date="2022" name="Mol. Ecol. Resour.">
        <title>The genomes of chicory, endive, great burdock and yacon provide insights into Asteraceae paleo-polyploidization history and plant inulin production.</title>
        <authorList>
            <person name="Fan W."/>
            <person name="Wang S."/>
            <person name="Wang H."/>
            <person name="Wang A."/>
            <person name="Jiang F."/>
            <person name="Liu H."/>
            <person name="Zhao H."/>
            <person name="Xu D."/>
            <person name="Zhang Y."/>
        </authorList>
    </citation>
    <scope>NUCLEOTIDE SEQUENCE [LARGE SCALE GENOMIC DNA]</scope>
    <source>
        <strain evidence="2">cv. Niubang</strain>
    </source>
</reference>
<accession>A0ACB9CHS6</accession>
<keyword evidence="2" id="KW-1185">Reference proteome</keyword>
<sequence length="121" mass="14271">MVLEVVIASPRLAFKLKLIQTSWYSSPPRRFHSTLASGEHYPAIQLQRLRRTFFRYSLAVNLSRMPPFISYLITVSNPNRFFSREMRRIASLYGSRHHSTHKRINKFWFGQNPKLGIMTKS</sequence>